<dbReference type="Proteomes" id="UP000886804">
    <property type="component" value="Unassembled WGS sequence"/>
</dbReference>
<evidence type="ECO:0000259" key="1">
    <source>
        <dbReference type="Pfam" id="PF18050"/>
    </source>
</evidence>
<gene>
    <name evidence="2" type="ORF">H9716_03895</name>
</gene>
<proteinExistence type="predicted"/>
<dbReference type="InterPro" id="IPR029000">
    <property type="entry name" value="Cyclophilin-like_dom_sf"/>
</dbReference>
<dbReference type="AlphaFoldDB" id="A0A9D2L6W4"/>
<dbReference type="SUPFAM" id="SSF50891">
    <property type="entry name" value="Cyclophilin-like"/>
    <property type="match status" value="1"/>
</dbReference>
<evidence type="ECO:0000313" key="2">
    <source>
        <dbReference type="EMBL" id="HJB06985.1"/>
    </source>
</evidence>
<name>A0A9D2L6W4_9FIRM</name>
<feature type="domain" description="Cyclophilin-like" evidence="1">
    <location>
        <begin position="3"/>
        <end position="112"/>
    </location>
</feature>
<organism evidence="2 3">
    <name type="scientific">Candidatus Enterocloster faecavium</name>
    <dbReference type="NCBI Taxonomy" id="2838560"/>
    <lineage>
        <taxon>Bacteria</taxon>
        <taxon>Bacillati</taxon>
        <taxon>Bacillota</taxon>
        <taxon>Clostridia</taxon>
        <taxon>Lachnospirales</taxon>
        <taxon>Lachnospiraceae</taxon>
        <taxon>Enterocloster</taxon>
    </lineage>
</organism>
<protein>
    <recommendedName>
        <fullName evidence="1">Cyclophilin-like domain-containing protein</fullName>
    </recommendedName>
</protein>
<accession>A0A9D2L6W4</accession>
<dbReference type="InterPro" id="IPR041183">
    <property type="entry name" value="Cyclophilin-like"/>
</dbReference>
<dbReference type="EMBL" id="DWYS01000048">
    <property type="protein sequence ID" value="HJB06985.1"/>
    <property type="molecule type" value="Genomic_DNA"/>
</dbReference>
<sequence>MNIEVNGTDIQVKLYDNSSAAAVKELLRKGPLTIPMKDYAKMEKFGSFGVQLPTNDEHITTEAGDVILSEGNLLVIYYAPNTWTFTRLGKIQNLSESELKKVLGTGNITATLTLSDDETKEGTRE</sequence>
<comment type="caution">
    <text evidence="2">The sequence shown here is derived from an EMBL/GenBank/DDBJ whole genome shotgun (WGS) entry which is preliminary data.</text>
</comment>
<dbReference type="Gene3D" id="2.40.100.20">
    <property type="match status" value="1"/>
</dbReference>
<dbReference type="Pfam" id="PF18050">
    <property type="entry name" value="Cyclophil_like2"/>
    <property type="match status" value="1"/>
</dbReference>
<evidence type="ECO:0000313" key="3">
    <source>
        <dbReference type="Proteomes" id="UP000886804"/>
    </source>
</evidence>
<reference evidence="2" key="1">
    <citation type="journal article" date="2021" name="PeerJ">
        <title>Extensive microbial diversity within the chicken gut microbiome revealed by metagenomics and culture.</title>
        <authorList>
            <person name="Gilroy R."/>
            <person name="Ravi A."/>
            <person name="Getino M."/>
            <person name="Pursley I."/>
            <person name="Horton D.L."/>
            <person name="Alikhan N.F."/>
            <person name="Baker D."/>
            <person name="Gharbi K."/>
            <person name="Hall N."/>
            <person name="Watson M."/>
            <person name="Adriaenssens E.M."/>
            <person name="Foster-Nyarko E."/>
            <person name="Jarju S."/>
            <person name="Secka A."/>
            <person name="Antonio M."/>
            <person name="Oren A."/>
            <person name="Chaudhuri R.R."/>
            <person name="La Ragione R."/>
            <person name="Hildebrand F."/>
            <person name="Pallen M.J."/>
        </authorList>
    </citation>
    <scope>NUCLEOTIDE SEQUENCE</scope>
    <source>
        <strain evidence="2">CHK188-4685</strain>
    </source>
</reference>
<reference evidence="2" key="2">
    <citation type="submission" date="2021-04" db="EMBL/GenBank/DDBJ databases">
        <authorList>
            <person name="Gilroy R."/>
        </authorList>
    </citation>
    <scope>NUCLEOTIDE SEQUENCE</scope>
    <source>
        <strain evidence="2">CHK188-4685</strain>
    </source>
</reference>